<feature type="domain" description="ABC transmembrane type-1" evidence="9">
    <location>
        <begin position="60"/>
        <end position="264"/>
    </location>
</feature>
<proteinExistence type="inferred from homology"/>
<dbReference type="EMBL" id="QVFD01000010">
    <property type="protein sequence ID" value="RGC45892.1"/>
    <property type="molecule type" value="Genomic_DNA"/>
</dbReference>
<evidence type="ECO:0000256" key="3">
    <source>
        <dbReference type="ARBA" id="ARBA00022448"/>
    </source>
</evidence>
<comment type="caution">
    <text evidence="10">The sequence shown here is derived from an EMBL/GenBank/DDBJ whole genome shotgun (WGS) entry which is preliminary data.</text>
</comment>
<evidence type="ECO:0000313" key="12">
    <source>
        <dbReference type="Proteomes" id="UP000260773"/>
    </source>
</evidence>
<dbReference type="RefSeq" id="WP_015514846.1">
    <property type="nucleotide sequence ID" value="NZ_JAJCNA010000002.1"/>
</dbReference>
<dbReference type="PANTHER" id="PTHR42929:SF1">
    <property type="entry name" value="INNER MEMBRANE ABC TRANSPORTER PERMEASE PROTEIN YDCU-RELATED"/>
    <property type="match status" value="1"/>
</dbReference>
<evidence type="ECO:0000313" key="11">
    <source>
        <dbReference type="EMBL" id="RGC45892.1"/>
    </source>
</evidence>
<comment type="similarity">
    <text evidence="2">Belongs to the binding-protein-dependent transport system permease family. CysTW subfamily.</text>
</comment>
<organism evidence="10 12">
    <name type="scientific">Coprococcus catus</name>
    <dbReference type="NCBI Taxonomy" id="116085"/>
    <lineage>
        <taxon>Bacteria</taxon>
        <taxon>Bacillati</taxon>
        <taxon>Bacillota</taxon>
        <taxon>Clostridia</taxon>
        <taxon>Lachnospirales</taxon>
        <taxon>Lachnospiraceae</taxon>
        <taxon>Coprococcus</taxon>
    </lineage>
</organism>
<feature type="transmembrane region" description="Helical" evidence="8">
    <location>
        <begin position="96"/>
        <end position="118"/>
    </location>
</feature>
<evidence type="ECO:0000313" key="13">
    <source>
        <dbReference type="Proteomes" id="UP000261231"/>
    </source>
</evidence>
<evidence type="ECO:0000256" key="7">
    <source>
        <dbReference type="ARBA" id="ARBA00023136"/>
    </source>
</evidence>
<comment type="subcellular location">
    <subcellularLocation>
        <location evidence="1 8">Cell membrane</location>
        <topology evidence="1 8">Multi-pass membrane protein</topology>
    </subcellularLocation>
</comment>
<dbReference type="SUPFAM" id="SSF161098">
    <property type="entry name" value="MetI-like"/>
    <property type="match status" value="1"/>
</dbReference>
<dbReference type="Proteomes" id="UP000260773">
    <property type="component" value="Unassembled WGS sequence"/>
</dbReference>
<evidence type="ECO:0000313" key="10">
    <source>
        <dbReference type="EMBL" id="RGB82458.1"/>
    </source>
</evidence>
<evidence type="ECO:0000259" key="9">
    <source>
        <dbReference type="PROSITE" id="PS50928"/>
    </source>
</evidence>
<dbReference type="PROSITE" id="PS50928">
    <property type="entry name" value="ABC_TM1"/>
    <property type="match status" value="1"/>
</dbReference>
<keyword evidence="5 8" id="KW-0812">Transmembrane</keyword>
<dbReference type="Gene3D" id="1.10.3720.10">
    <property type="entry name" value="MetI-like"/>
    <property type="match status" value="1"/>
</dbReference>
<dbReference type="GO" id="GO:0005886">
    <property type="term" value="C:plasma membrane"/>
    <property type="evidence" value="ECO:0007669"/>
    <property type="project" value="UniProtKB-SubCell"/>
</dbReference>
<feature type="transmembrane region" description="Helical" evidence="8">
    <location>
        <begin position="138"/>
        <end position="160"/>
    </location>
</feature>
<evidence type="ECO:0000256" key="1">
    <source>
        <dbReference type="ARBA" id="ARBA00004651"/>
    </source>
</evidence>
<protein>
    <submittedName>
        <fullName evidence="10">ABC transporter permease</fullName>
    </submittedName>
</protein>
<accession>A0A3E2TTF5</accession>
<dbReference type="EMBL" id="QVEP01000001">
    <property type="protein sequence ID" value="RGB82458.1"/>
    <property type="molecule type" value="Genomic_DNA"/>
</dbReference>
<dbReference type="Pfam" id="PF00528">
    <property type="entry name" value="BPD_transp_1"/>
    <property type="match status" value="1"/>
</dbReference>
<feature type="transmembrane region" description="Helical" evidence="8">
    <location>
        <begin position="12"/>
        <end position="31"/>
    </location>
</feature>
<evidence type="ECO:0000256" key="5">
    <source>
        <dbReference type="ARBA" id="ARBA00022692"/>
    </source>
</evidence>
<keyword evidence="3 8" id="KW-0813">Transport</keyword>
<keyword evidence="7 8" id="KW-0472">Membrane</keyword>
<evidence type="ECO:0000256" key="6">
    <source>
        <dbReference type="ARBA" id="ARBA00022989"/>
    </source>
</evidence>
<reference evidence="12 13" key="1">
    <citation type="submission" date="2018-08" db="EMBL/GenBank/DDBJ databases">
        <title>A genome reference for cultivated species of the human gut microbiota.</title>
        <authorList>
            <person name="Zou Y."/>
            <person name="Xue W."/>
            <person name="Luo G."/>
        </authorList>
    </citation>
    <scope>NUCLEOTIDE SEQUENCE [LARGE SCALE GENOMIC DNA]</scope>
    <source>
        <strain evidence="10 12">AF45-17</strain>
        <strain evidence="11 13">AM28-39</strain>
    </source>
</reference>
<dbReference type="OrthoDB" id="9807047at2"/>
<evidence type="ECO:0000256" key="2">
    <source>
        <dbReference type="ARBA" id="ARBA00007069"/>
    </source>
</evidence>
<keyword evidence="13" id="KW-1185">Reference proteome</keyword>
<keyword evidence="4" id="KW-1003">Cell membrane</keyword>
<evidence type="ECO:0000256" key="8">
    <source>
        <dbReference type="RuleBase" id="RU363032"/>
    </source>
</evidence>
<feature type="transmembrane region" description="Helical" evidence="8">
    <location>
        <begin position="66"/>
        <end position="84"/>
    </location>
</feature>
<name>A0A3E2TTF5_9FIRM</name>
<dbReference type="CDD" id="cd06261">
    <property type="entry name" value="TM_PBP2"/>
    <property type="match status" value="1"/>
</dbReference>
<gene>
    <name evidence="10" type="ORF">DW070_00520</name>
    <name evidence="11" type="ORF">DW747_11120</name>
</gene>
<evidence type="ECO:0000256" key="4">
    <source>
        <dbReference type="ARBA" id="ARBA00022475"/>
    </source>
</evidence>
<keyword evidence="6 8" id="KW-1133">Transmembrane helix</keyword>
<feature type="transmembrane region" description="Helical" evidence="8">
    <location>
        <begin position="199"/>
        <end position="217"/>
    </location>
</feature>
<dbReference type="Proteomes" id="UP000261231">
    <property type="component" value="Unassembled WGS sequence"/>
</dbReference>
<sequence length="272" mass="30255">MKHFRKLTGPYFAWLVLFVLIPLVLIAIYAFTTSGNPVKTLNFTLMNFAKINEPTYIKVFIKSIEMGVLTTGVCLILGYPMAYLIAKCPEEMQDMLIMAVTIPTWINMLLRTYAWMNLLSDNGIINGLLSVLGINPVTMMYTNFSVVVGMVCNFMPFMIIPIHTSLRKMDNSLIEAAMDLGANPFQTFQKVVLKLSMPGVINGIVMVFLMAISSFVIPKLLGGGQFVLIGNLIESQFVSVGDWNFGSAISLILAVLILVAMRLMKKMDVQDN</sequence>
<dbReference type="PANTHER" id="PTHR42929">
    <property type="entry name" value="INNER MEMBRANE ABC TRANSPORTER PERMEASE PROTEIN YDCU-RELATED-RELATED"/>
    <property type="match status" value="1"/>
</dbReference>
<dbReference type="AlphaFoldDB" id="A0A3E2TTF5"/>
<dbReference type="InterPro" id="IPR000515">
    <property type="entry name" value="MetI-like"/>
</dbReference>
<dbReference type="GO" id="GO:0055085">
    <property type="term" value="P:transmembrane transport"/>
    <property type="evidence" value="ECO:0007669"/>
    <property type="project" value="InterPro"/>
</dbReference>
<dbReference type="InterPro" id="IPR035906">
    <property type="entry name" value="MetI-like_sf"/>
</dbReference>
<feature type="transmembrane region" description="Helical" evidence="8">
    <location>
        <begin position="245"/>
        <end position="264"/>
    </location>
</feature>